<dbReference type="InterPro" id="IPR017853">
    <property type="entry name" value="GH"/>
</dbReference>
<dbReference type="Gene3D" id="3.10.50.10">
    <property type="match status" value="1"/>
</dbReference>
<dbReference type="SMART" id="SM00257">
    <property type="entry name" value="LysM"/>
    <property type="match status" value="1"/>
</dbReference>
<dbReference type="InterPro" id="IPR001223">
    <property type="entry name" value="Glyco_hydro18_cat"/>
</dbReference>
<dbReference type="InterPro" id="IPR011583">
    <property type="entry name" value="Chitinase_II/V-like_cat"/>
</dbReference>
<evidence type="ECO:0000256" key="1">
    <source>
        <dbReference type="ARBA" id="ARBA00022801"/>
    </source>
</evidence>
<dbReference type="OrthoDB" id="9769314at2"/>
<evidence type="ECO:0000256" key="3">
    <source>
        <dbReference type="SAM" id="MobiDB-lite"/>
    </source>
</evidence>
<keyword evidence="2" id="KW-0326">Glycosidase</keyword>
<dbReference type="EMBL" id="ADLN01000082">
    <property type="protein sequence ID" value="EHI58901.1"/>
    <property type="molecule type" value="Genomic_DNA"/>
</dbReference>
<comment type="caution">
    <text evidence="6">The sequence shown here is derived from an EMBL/GenBank/DDBJ whole genome shotgun (WGS) entry which is preliminary data.</text>
</comment>
<dbReference type="GO" id="GO:0008061">
    <property type="term" value="F:chitin binding"/>
    <property type="evidence" value="ECO:0007669"/>
    <property type="project" value="InterPro"/>
</dbReference>
<dbReference type="Pfam" id="PF00704">
    <property type="entry name" value="Glyco_hydro_18"/>
    <property type="match status" value="1"/>
</dbReference>
<evidence type="ECO:0000313" key="6">
    <source>
        <dbReference type="EMBL" id="EHI58901.1"/>
    </source>
</evidence>
<dbReference type="GO" id="GO:0016798">
    <property type="term" value="F:hydrolase activity, acting on glycosyl bonds"/>
    <property type="evidence" value="ECO:0007669"/>
    <property type="project" value="UniProtKB-KW"/>
</dbReference>
<dbReference type="InterPro" id="IPR018392">
    <property type="entry name" value="LysM"/>
</dbReference>
<evidence type="ECO:0000256" key="2">
    <source>
        <dbReference type="ARBA" id="ARBA00023295"/>
    </source>
</evidence>
<dbReference type="InterPro" id="IPR036779">
    <property type="entry name" value="LysM_dom_sf"/>
</dbReference>
<feature type="domain" description="GH18" evidence="5">
    <location>
        <begin position="127"/>
        <end position="452"/>
    </location>
</feature>
<protein>
    <submittedName>
        <fullName evidence="6">Uncharacterized protein</fullName>
    </submittedName>
</protein>
<dbReference type="AlphaFoldDB" id="G5IHZ5"/>
<keyword evidence="7" id="KW-1185">Reference proteome</keyword>
<reference evidence="6 7" key="1">
    <citation type="submission" date="2011-08" db="EMBL/GenBank/DDBJ databases">
        <title>The Genome Sequence of Clostridium hathewayi WAL-18680.</title>
        <authorList>
            <consortium name="The Broad Institute Genome Sequencing Platform"/>
            <person name="Earl A."/>
            <person name="Ward D."/>
            <person name="Feldgarden M."/>
            <person name="Gevers D."/>
            <person name="Finegold S.M."/>
            <person name="Summanen P.H."/>
            <person name="Molitoris D.R."/>
            <person name="Song M."/>
            <person name="Daigneault M."/>
            <person name="Allen-Vercoe E."/>
            <person name="Young S.K."/>
            <person name="Zeng Q."/>
            <person name="Gargeya S."/>
            <person name="Fitzgerald M."/>
            <person name="Haas B."/>
            <person name="Abouelleil A."/>
            <person name="Alvarado L."/>
            <person name="Arachchi H.M."/>
            <person name="Berlin A."/>
            <person name="Brown A."/>
            <person name="Chapman S.B."/>
            <person name="Chen Z."/>
            <person name="Dunbar C."/>
            <person name="Freedman E."/>
            <person name="Gearin G."/>
            <person name="Gellesch M."/>
            <person name="Goldberg J."/>
            <person name="Griggs A."/>
            <person name="Gujja S."/>
            <person name="Heiman D."/>
            <person name="Howarth C."/>
            <person name="Larson L."/>
            <person name="Lui A."/>
            <person name="MacDonald P.J.P."/>
            <person name="Montmayeur A."/>
            <person name="Murphy C."/>
            <person name="Neiman D."/>
            <person name="Pearson M."/>
            <person name="Priest M."/>
            <person name="Roberts A."/>
            <person name="Saif S."/>
            <person name="Shea T."/>
            <person name="Shenoy N."/>
            <person name="Sisk P."/>
            <person name="Stolte C."/>
            <person name="Sykes S."/>
            <person name="Wortman J."/>
            <person name="Nusbaum C."/>
            <person name="Birren B."/>
        </authorList>
    </citation>
    <scope>NUCLEOTIDE SEQUENCE [LARGE SCALE GENOMIC DNA]</scope>
    <source>
        <strain evidence="6 7">WAL-18680</strain>
    </source>
</reference>
<evidence type="ECO:0000259" key="4">
    <source>
        <dbReference type="PROSITE" id="PS51782"/>
    </source>
</evidence>
<proteinExistence type="predicted"/>
<dbReference type="PROSITE" id="PS51910">
    <property type="entry name" value="GH18_2"/>
    <property type="match status" value="1"/>
</dbReference>
<dbReference type="GO" id="GO:0070492">
    <property type="term" value="F:oligosaccharide binding"/>
    <property type="evidence" value="ECO:0007669"/>
    <property type="project" value="TreeGrafter"/>
</dbReference>
<dbReference type="Gene3D" id="3.20.20.80">
    <property type="entry name" value="Glycosidases"/>
    <property type="match status" value="1"/>
</dbReference>
<gene>
    <name evidence="6" type="ORF">HMPREF9473_03123</name>
</gene>
<dbReference type="InterPro" id="IPR041704">
    <property type="entry name" value="CFLE_GH18"/>
</dbReference>
<accession>G5IHZ5</accession>
<dbReference type="CDD" id="cd00118">
    <property type="entry name" value="LysM"/>
    <property type="match status" value="1"/>
</dbReference>
<feature type="region of interest" description="Disordered" evidence="3">
    <location>
        <begin position="87"/>
        <end position="124"/>
    </location>
</feature>
<keyword evidence="1" id="KW-0378">Hydrolase</keyword>
<dbReference type="InterPro" id="IPR029070">
    <property type="entry name" value="Chitinase_insertion_sf"/>
</dbReference>
<dbReference type="SUPFAM" id="SSF51445">
    <property type="entry name" value="(Trans)glycosidases"/>
    <property type="match status" value="1"/>
</dbReference>
<dbReference type="RefSeq" id="WP_006781102.1">
    <property type="nucleotide sequence ID" value="NZ_CP040506.1"/>
</dbReference>
<organism evidence="6 7">
    <name type="scientific">Hungatella hathewayi WAL-18680</name>
    <dbReference type="NCBI Taxonomy" id="742737"/>
    <lineage>
        <taxon>Bacteria</taxon>
        <taxon>Bacillati</taxon>
        <taxon>Bacillota</taxon>
        <taxon>Clostridia</taxon>
        <taxon>Lachnospirales</taxon>
        <taxon>Lachnospiraceae</taxon>
        <taxon>Hungatella</taxon>
    </lineage>
</organism>
<dbReference type="Pfam" id="PF01476">
    <property type="entry name" value="LysM"/>
    <property type="match status" value="1"/>
</dbReference>
<dbReference type="PROSITE" id="PS51782">
    <property type="entry name" value="LYSM"/>
    <property type="match status" value="1"/>
</dbReference>
<dbReference type="Gene3D" id="3.10.350.10">
    <property type="entry name" value="LysM domain"/>
    <property type="match status" value="1"/>
</dbReference>
<feature type="compositionally biased region" description="Basic and acidic residues" evidence="3">
    <location>
        <begin position="90"/>
        <end position="100"/>
    </location>
</feature>
<dbReference type="PANTHER" id="PTHR46066:SF2">
    <property type="entry name" value="CHITINASE DOMAIN-CONTAINING PROTEIN 1"/>
    <property type="match status" value="1"/>
</dbReference>
<dbReference type="PANTHER" id="PTHR46066">
    <property type="entry name" value="CHITINASE DOMAIN-CONTAINING PROTEIN 1 FAMILY MEMBER"/>
    <property type="match status" value="1"/>
</dbReference>
<evidence type="ECO:0000259" key="5">
    <source>
        <dbReference type="PROSITE" id="PS51910"/>
    </source>
</evidence>
<evidence type="ECO:0000313" key="7">
    <source>
        <dbReference type="Proteomes" id="UP000005384"/>
    </source>
</evidence>
<dbReference type="PATRIC" id="fig|742737.3.peg.3097"/>
<dbReference type="SUPFAM" id="SSF54106">
    <property type="entry name" value="LysM domain"/>
    <property type="match status" value="1"/>
</dbReference>
<dbReference type="SMART" id="SM00636">
    <property type="entry name" value="Glyco_18"/>
    <property type="match status" value="1"/>
</dbReference>
<feature type="domain" description="LysM" evidence="4">
    <location>
        <begin position="2"/>
        <end position="46"/>
    </location>
</feature>
<dbReference type="GO" id="GO:0005975">
    <property type="term" value="P:carbohydrate metabolic process"/>
    <property type="evidence" value="ECO:0007669"/>
    <property type="project" value="InterPro"/>
</dbReference>
<dbReference type="GO" id="GO:0012505">
    <property type="term" value="C:endomembrane system"/>
    <property type="evidence" value="ECO:0007669"/>
    <property type="project" value="TreeGrafter"/>
</dbReference>
<dbReference type="CDD" id="cd02874">
    <property type="entry name" value="GH18_CFLE_spore_hydrolase"/>
    <property type="match status" value="1"/>
</dbReference>
<name>G5IHZ5_9FIRM</name>
<dbReference type="HOGENOM" id="CLU_037415_4_1_9"/>
<dbReference type="Proteomes" id="UP000005384">
    <property type="component" value="Unassembled WGS sequence"/>
</dbReference>
<sequence>MQIYVVQTGDTVDTIAERQNVLVDTIIYNNQLIPPYRLAVGQALLLSSEGAGTPEGIGEAAVEDAGGPSTGIGEGVTEGVVAPEGISVDSTKEAGAHEGIGEAATEEGEAPAEPNRGTLQPDTRPTIHVNGYAYPFISRWVLEQTLPYLSELSIFSYGFTPEGNLVPPPLEEGWMIEAARNAGAVATLTLTPLGEDGHFNNNLIHILVTDLSAQQNLTRQLLMTMLEKGYGALNLDFEYIMAQDRLGYARFVGNITQMMNLFGIQVSVALAPKTSDEQEGVLYEGMDYALLGAAANSVLLMTYEWGYAYGPPMAIAPANLVRQVVEYAVTRIPREKISLGIPNYAYDWPLPFQSGITRARTIGNVEAVQLAILHGAEIQFDETAQSPYFRYWQFGVQHEVWFEDVRSYQAAFNIIKEFNLRGAGYWQIMQLFRANWLLLADTFEVEKRRNDS</sequence>